<dbReference type="Gene3D" id="3.30.70.260">
    <property type="match status" value="1"/>
</dbReference>
<dbReference type="UniPathway" id="UPA00121">
    <property type="reaction ID" value="UER00345"/>
</dbReference>
<evidence type="ECO:0000256" key="5">
    <source>
        <dbReference type="ARBA" id="ARBA00004817"/>
    </source>
</evidence>
<dbReference type="CDD" id="cd04905">
    <property type="entry name" value="ACT_CM-PDT"/>
    <property type="match status" value="1"/>
</dbReference>
<dbReference type="Pfam" id="PF01842">
    <property type="entry name" value="ACT"/>
    <property type="match status" value="1"/>
</dbReference>
<keyword evidence="12" id="KW-0584">Phenylalanine biosynthesis</keyword>
<evidence type="ECO:0000256" key="15">
    <source>
        <dbReference type="ARBA" id="ARBA00023268"/>
    </source>
</evidence>
<dbReference type="CDD" id="cd13631">
    <property type="entry name" value="PBP2_Ct-PDT_like"/>
    <property type="match status" value="1"/>
</dbReference>
<feature type="binding site" evidence="19">
    <location>
        <position position="80"/>
    </location>
    <ligand>
        <name>substrate</name>
    </ligand>
</feature>
<comment type="subcellular location">
    <subcellularLocation>
        <location evidence="3">Cytoplasm</location>
    </subcellularLocation>
</comment>
<dbReference type="PROSITE" id="PS51171">
    <property type="entry name" value="PREPHENATE_DEHYDR_3"/>
    <property type="match status" value="1"/>
</dbReference>
<dbReference type="InterPro" id="IPR001086">
    <property type="entry name" value="Preph_deHydtase"/>
</dbReference>
<evidence type="ECO:0000256" key="17">
    <source>
        <dbReference type="ARBA" id="ARBA00031520"/>
    </source>
</evidence>
<dbReference type="SUPFAM" id="SSF53850">
    <property type="entry name" value="Periplasmic binding protein-like II"/>
    <property type="match status" value="1"/>
</dbReference>
<dbReference type="OrthoDB" id="9802281at2"/>
<dbReference type="AlphaFoldDB" id="A0A0V8M4L7"/>
<dbReference type="Pfam" id="PF00800">
    <property type="entry name" value="PDT"/>
    <property type="match status" value="1"/>
</dbReference>
<keyword evidence="9" id="KW-0963">Cytoplasm</keyword>
<evidence type="ECO:0000256" key="12">
    <source>
        <dbReference type="ARBA" id="ARBA00023222"/>
    </source>
</evidence>
<keyword evidence="14" id="KW-0456">Lyase</keyword>
<dbReference type="InterPro" id="IPR036263">
    <property type="entry name" value="Chorismate_II_sf"/>
</dbReference>
<dbReference type="GO" id="GO:0005737">
    <property type="term" value="C:cytoplasm"/>
    <property type="evidence" value="ECO:0007669"/>
    <property type="project" value="UniProtKB-SubCell"/>
</dbReference>
<dbReference type="InterPro" id="IPR036979">
    <property type="entry name" value="CM_dom_sf"/>
</dbReference>
<dbReference type="PATRIC" id="fig|61435.5.peg.356"/>
<dbReference type="InterPro" id="IPR045865">
    <property type="entry name" value="ACT-like_dom_sf"/>
</dbReference>
<dbReference type="PIRSF" id="PIRSF001500">
    <property type="entry name" value="Chor_mut_pdt_Ppr"/>
    <property type="match status" value="1"/>
</dbReference>
<evidence type="ECO:0000256" key="9">
    <source>
        <dbReference type="ARBA" id="ARBA00022490"/>
    </source>
</evidence>
<feature type="binding site" evidence="19">
    <location>
        <position position="35"/>
    </location>
    <ligand>
        <name>substrate</name>
    </ligand>
</feature>
<dbReference type="InterPro" id="IPR018528">
    <property type="entry name" value="Preph_deHydtase_CS"/>
</dbReference>
<evidence type="ECO:0000259" key="23">
    <source>
        <dbReference type="PROSITE" id="PS51171"/>
    </source>
</evidence>
<evidence type="ECO:0000256" key="3">
    <source>
        <dbReference type="ARBA" id="ARBA00004496"/>
    </source>
</evidence>
<dbReference type="GO" id="GO:0004106">
    <property type="term" value="F:chorismate mutase activity"/>
    <property type="evidence" value="ECO:0007669"/>
    <property type="project" value="UniProtKB-EC"/>
</dbReference>
<evidence type="ECO:0000256" key="14">
    <source>
        <dbReference type="ARBA" id="ARBA00023239"/>
    </source>
</evidence>
<dbReference type="Proteomes" id="UP000053577">
    <property type="component" value="Unassembled WGS sequence"/>
</dbReference>
<evidence type="ECO:0000256" key="19">
    <source>
        <dbReference type="PIRSR" id="PIRSR001500-1"/>
    </source>
</evidence>
<feature type="binding site" evidence="19">
    <location>
        <position position="48"/>
    </location>
    <ligand>
        <name>substrate</name>
    </ligand>
</feature>
<accession>A0A0V8M4L7</accession>
<feature type="domain" description="ACT" evidence="24">
    <location>
        <begin position="275"/>
        <end position="352"/>
    </location>
</feature>
<dbReference type="GO" id="GO:0009094">
    <property type="term" value="P:L-phenylalanine biosynthetic process"/>
    <property type="evidence" value="ECO:0007669"/>
    <property type="project" value="UniProtKB-UniPathway"/>
</dbReference>
<evidence type="ECO:0000256" key="21">
    <source>
        <dbReference type="SAM" id="Coils"/>
    </source>
</evidence>
<dbReference type="UniPathway" id="UPA00120">
    <property type="reaction ID" value="UER00203"/>
</dbReference>
<dbReference type="EMBL" id="JGYD01000010">
    <property type="protein sequence ID" value="KSV18727.1"/>
    <property type="molecule type" value="Genomic_DNA"/>
</dbReference>
<evidence type="ECO:0000256" key="1">
    <source>
        <dbReference type="ARBA" id="ARBA00000824"/>
    </source>
</evidence>
<comment type="pathway">
    <text evidence="5">Metabolic intermediate biosynthesis; prephenate biosynthesis; prephenate from chorismate: step 1/1.</text>
</comment>
<keyword evidence="13" id="KW-0413">Isomerase</keyword>
<evidence type="ECO:0000313" key="25">
    <source>
        <dbReference type="EMBL" id="KSV18727.1"/>
    </source>
</evidence>
<dbReference type="Gene3D" id="1.20.59.10">
    <property type="entry name" value="Chorismate mutase"/>
    <property type="match status" value="1"/>
</dbReference>
<reference evidence="25 26" key="1">
    <citation type="journal article" date="2015" name="Sci. Rep.">
        <title>A comparative genomics and reductive dehalogenase gene transcription study of two chloroethene-respiring bacteria, Dehalococcoides mccartyi strains MB and 11a.</title>
        <authorList>
            <person name="Low A."/>
            <person name="Shen Z."/>
            <person name="Cheng D."/>
            <person name="Rogers M.J."/>
            <person name="Lee P.K."/>
            <person name="He J."/>
        </authorList>
    </citation>
    <scope>NUCLEOTIDE SEQUENCE [LARGE SCALE GENOMIC DNA]</scope>
    <source>
        <strain evidence="25 26">MB</strain>
    </source>
</reference>
<evidence type="ECO:0000256" key="4">
    <source>
        <dbReference type="ARBA" id="ARBA00004741"/>
    </source>
</evidence>
<feature type="binding site" evidence="19">
    <location>
        <position position="7"/>
    </location>
    <ligand>
        <name>substrate</name>
    </ligand>
</feature>
<keyword evidence="11" id="KW-0057">Aromatic amino acid biosynthesis</keyword>
<dbReference type="SMART" id="SM00830">
    <property type="entry name" value="CM_2"/>
    <property type="match status" value="1"/>
</dbReference>
<dbReference type="PANTHER" id="PTHR21022">
    <property type="entry name" value="PREPHENATE DEHYDRATASE P PROTEIN"/>
    <property type="match status" value="1"/>
</dbReference>
<protein>
    <recommendedName>
        <fullName evidence="7">Bifunctional chorismate mutase/prephenate dehydratase</fullName>
        <ecNumber evidence="6">4.2.1.51</ecNumber>
    </recommendedName>
    <alternativeName>
        <fullName evidence="17">Chorismate mutase-prephenate dehydratase</fullName>
    </alternativeName>
    <alternativeName>
        <fullName evidence="8">Prephenate dehydratase</fullName>
    </alternativeName>
    <alternativeName>
        <fullName evidence="16">p-protein</fullName>
    </alternativeName>
</protein>
<dbReference type="InterPro" id="IPR002912">
    <property type="entry name" value="ACT_dom"/>
</dbReference>
<comment type="catalytic activity">
    <reaction evidence="18">
        <text>prephenate + H(+) = 3-phenylpyruvate + CO2 + H2O</text>
        <dbReference type="Rhea" id="RHEA:21648"/>
        <dbReference type="ChEBI" id="CHEBI:15377"/>
        <dbReference type="ChEBI" id="CHEBI:15378"/>
        <dbReference type="ChEBI" id="CHEBI:16526"/>
        <dbReference type="ChEBI" id="CHEBI:18005"/>
        <dbReference type="ChEBI" id="CHEBI:29934"/>
        <dbReference type="EC" id="4.2.1.51"/>
    </reaction>
</comment>
<dbReference type="PANTHER" id="PTHR21022:SF19">
    <property type="entry name" value="PREPHENATE DEHYDRATASE-RELATED"/>
    <property type="match status" value="1"/>
</dbReference>
<comment type="pathway">
    <text evidence="4">Amino-acid biosynthesis; L-phenylalanine biosynthesis; phenylpyruvate from prephenate: step 1/1.</text>
</comment>
<evidence type="ECO:0000313" key="26">
    <source>
        <dbReference type="Proteomes" id="UP000053577"/>
    </source>
</evidence>
<dbReference type="PROSITE" id="PS51671">
    <property type="entry name" value="ACT"/>
    <property type="match status" value="1"/>
</dbReference>
<comment type="function">
    <text evidence="2">Catalyzes the Claisen rearrangement of chorismate to prephenate and the decarboxylation/dehydration of prephenate to phenylpyruvate.</text>
</comment>
<feature type="binding site" evidence="19">
    <location>
        <position position="83"/>
    </location>
    <ligand>
        <name>substrate</name>
    </ligand>
</feature>
<dbReference type="InterPro" id="IPR002701">
    <property type="entry name" value="CM_II_prokaryot"/>
</dbReference>
<evidence type="ECO:0000256" key="6">
    <source>
        <dbReference type="ARBA" id="ARBA00013147"/>
    </source>
</evidence>
<dbReference type="eggNOG" id="COG0077">
    <property type="taxonomic scope" value="Bacteria"/>
</dbReference>
<dbReference type="RefSeq" id="WP_058292180.1">
    <property type="nucleotide sequence ID" value="NZ_JGYD01000010.1"/>
</dbReference>
<proteinExistence type="predicted"/>
<evidence type="ECO:0000256" key="7">
    <source>
        <dbReference type="ARBA" id="ARBA00014401"/>
    </source>
</evidence>
<feature type="binding site" evidence="19">
    <location>
        <position position="44"/>
    </location>
    <ligand>
        <name>substrate</name>
    </ligand>
</feature>
<organism evidence="25 26">
    <name type="scientific">Dehalococcoides mccartyi</name>
    <dbReference type="NCBI Taxonomy" id="61435"/>
    <lineage>
        <taxon>Bacteria</taxon>
        <taxon>Bacillati</taxon>
        <taxon>Chloroflexota</taxon>
        <taxon>Dehalococcoidia</taxon>
        <taxon>Dehalococcoidales</taxon>
        <taxon>Dehalococcoidaceae</taxon>
        <taxon>Dehalococcoides</taxon>
    </lineage>
</organism>
<sequence length="358" mass="40357">MNLSDLRKQIDELDAELVKLMAKRLEVSDQIGKVKEETNSPVQDLSRESEVLNRVQSLARSLGLDPQDIESLYQEILFISKKQQRFTVAFQGAAGAYSEETALKIFGPNTLALPYEQLDGAFEAVEKGMARFAVVPVENSLEGSISRTYDLLLDSNLMVAAEHELRVSHCLIANPETTLEGVKTIYSHPQALGQCQSFLKHLRAELIPAYDTAGSVKMIKEKHLLDGAAIASERAAVIYNMKVLEREIEDNINNYTRFFVLAKQDSAPSGNDKTSMVFAVKHEAGALYDFIKELASRKINMTKLESRPTRLKPWEYNFYLDIEGHRQDENIKQALAKAKDHVIFMKVLGSYPKMKKRT</sequence>
<evidence type="ECO:0000256" key="2">
    <source>
        <dbReference type="ARBA" id="ARBA00002364"/>
    </source>
</evidence>
<dbReference type="FunFam" id="3.30.70.260:FF:000012">
    <property type="entry name" value="Prephenate dehydratase"/>
    <property type="match status" value="1"/>
</dbReference>
<dbReference type="EC" id="4.2.1.51" evidence="6"/>
<comment type="catalytic activity">
    <reaction evidence="1">
        <text>chorismate = prephenate</text>
        <dbReference type="Rhea" id="RHEA:13897"/>
        <dbReference type="ChEBI" id="CHEBI:29748"/>
        <dbReference type="ChEBI" id="CHEBI:29934"/>
        <dbReference type="EC" id="5.4.99.5"/>
    </reaction>
</comment>
<dbReference type="PROSITE" id="PS00858">
    <property type="entry name" value="PREPHENATE_DEHYDR_2"/>
    <property type="match status" value="1"/>
</dbReference>
<keyword evidence="21" id="KW-0175">Coiled coil</keyword>
<gene>
    <name evidence="25" type="ORF">DA01_01750</name>
</gene>
<dbReference type="Pfam" id="PF01817">
    <property type="entry name" value="CM_2"/>
    <property type="match status" value="1"/>
</dbReference>
<evidence type="ECO:0000256" key="11">
    <source>
        <dbReference type="ARBA" id="ARBA00023141"/>
    </source>
</evidence>
<keyword evidence="10" id="KW-0028">Amino-acid biosynthesis</keyword>
<dbReference type="PROSITE" id="PS51168">
    <property type="entry name" value="CHORISMATE_MUT_2"/>
    <property type="match status" value="1"/>
</dbReference>
<evidence type="ECO:0000256" key="10">
    <source>
        <dbReference type="ARBA" id="ARBA00022605"/>
    </source>
</evidence>
<keyword evidence="15" id="KW-0511">Multifunctional enzyme</keyword>
<name>A0A0V8M4L7_9CHLR</name>
<feature type="coiled-coil region" evidence="21">
    <location>
        <begin position="3"/>
        <end position="30"/>
    </location>
</feature>
<dbReference type="InterPro" id="IPR008242">
    <property type="entry name" value="Chor_mutase/pphenate_deHydtase"/>
</dbReference>
<evidence type="ECO:0000256" key="20">
    <source>
        <dbReference type="PIRSR" id="PIRSR001500-2"/>
    </source>
</evidence>
<dbReference type="SUPFAM" id="SSF55021">
    <property type="entry name" value="ACT-like"/>
    <property type="match status" value="1"/>
</dbReference>
<dbReference type="eggNOG" id="COG1605">
    <property type="taxonomic scope" value="Bacteria"/>
</dbReference>
<evidence type="ECO:0000256" key="18">
    <source>
        <dbReference type="ARBA" id="ARBA00047848"/>
    </source>
</evidence>
<feature type="domain" description="Chorismate mutase" evidence="22">
    <location>
        <begin position="1"/>
        <end position="88"/>
    </location>
</feature>
<evidence type="ECO:0000259" key="24">
    <source>
        <dbReference type="PROSITE" id="PS51671"/>
    </source>
</evidence>
<evidence type="ECO:0000256" key="13">
    <source>
        <dbReference type="ARBA" id="ARBA00023235"/>
    </source>
</evidence>
<feature type="site" description="Essential for prephenate dehydratase activity" evidence="20">
    <location>
        <position position="256"/>
    </location>
</feature>
<feature type="binding site" evidence="19">
    <location>
        <position position="24"/>
    </location>
    <ligand>
        <name>substrate</name>
    </ligand>
</feature>
<dbReference type="GO" id="GO:0004664">
    <property type="term" value="F:prephenate dehydratase activity"/>
    <property type="evidence" value="ECO:0007669"/>
    <property type="project" value="UniProtKB-EC"/>
</dbReference>
<dbReference type="SUPFAM" id="SSF48600">
    <property type="entry name" value="Chorismate mutase II"/>
    <property type="match status" value="1"/>
</dbReference>
<evidence type="ECO:0000259" key="22">
    <source>
        <dbReference type="PROSITE" id="PS51168"/>
    </source>
</evidence>
<dbReference type="GO" id="GO:0046417">
    <property type="term" value="P:chorismate metabolic process"/>
    <property type="evidence" value="ECO:0007669"/>
    <property type="project" value="InterPro"/>
</dbReference>
<feature type="domain" description="Prephenate dehydratase" evidence="23">
    <location>
        <begin position="87"/>
        <end position="263"/>
    </location>
</feature>
<evidence type="ECO:0000256" key="16">
    <source>
        <dbReference type="ARBA" id="ARBA00031175"/>
    </source>
</evidence>
<dbReference type="NCBIfam" id="NF008865">
    <property type="entry name" value="PRK11898.1"/>
    <property type="match status" value="1"/>
</dbReference>
<dbReference type="Gene3D" id="3.40.190.10">
    <property type="entry name" value="Periplasmic binding protein-like II"/>
    <property type="match status" value="2"/>
</dbReference>
<comment type="caution">
    <text evidence="25">The sequence shown here is derived from an EMBL/GenBank/DDBJ whole genome shotgun (WGS) entry which is preliminary data.</text>
</comment>
<evidence type="ECO:0000256" key="8">
    <source>
        <dbReference type="ARBA" id="ARBA00021872"/>
    </source>
</evidence>